<dbReference type="RefSeq" id="XP_018188814.1">
    <property type="nucleotide sequence ID" value="XM_018335941.1"/>
</dbReference>
<dbReference type="Gene3D" id="3.40.50.880">
    <property type="match status" value="1"/>
</dbReference>
<sequence>MPSTSSALPDPVKAAVLLNNRISQCSYSDIVKHNFTHAICNAAPGSHVDFYDPVESTVYPDLKEYDLIVLSGGTASLIDLEPELWVPRMLQFVRDVVEHNLGFRLHFEKKESSDERWPIKDVDLKMRKKIKLVGVCWGHQAIAKALGGEIGMRDDGPLLGVYPVKLSPQGKSFFFPDKSISSPETINLHKFHKRIVTKPPTLPVLGKPNTHFLRLSADPANDIFISPCNNILSFQGHPELDETLAKALLTNSPDYRDRFLASAKRVEDGVEDVIKSKVEDKVEDRVQDKDTQQDLSDSKRQEDADAVGQKGRSETGEEDSEENTEDDKEKEKEKELDAVSKRMEQGHDGLDVWRRILAWVRE</sequence>
<evidence type="ECO:0000313" key="4">
    <source>
        <dbReference type="Proteomes" id="UP000076632"/>
    </source>
</evidence>
<dbReference type="InterPro" id="IPR017926">
    <property type="entry name" value="GATASE"/>
</dbReference>
<dbReference type="InterPro" id="IPR029062">
    <property type="entry name" value="Class_I_gatase-like"/>
</dbReference>
<feature type="region of interest" description="Disordered" evidence="1">
    <location>
        <begin position="281"/>
        <end position="347"/>
    </location>
</feature>
<evidence type="ECO:0000313" key="3">
    <source>
        <dbReference type="EMBL" id="KZF23259.1"/>
    </source>
</evidence>
<dbReference type="STRING" id="1328760.A0A165HBJ6"/>
<dbReference type="SUPFAM" id="SSF52317">
    <property type="entry name" value="Class I glutamine amidotransferase-like"/>
    <property type="match status" value="2"/>
</dbReference>
<dbReference type="PANTHER" id="PTHR42695">
    <property type="entry name" value="GLUTAMINE AMIDOTRANSFERASE YLR126C-RELATED"/>
    <property type="match status" value="1"/>
</dbReference>
<dbReference type="PROSITE" id="PS51273">
    <property type="entry name" value="GATASE_TYPE_1"/>
    <property type="match status" value="1"/>
</dbReference>
<protein>
    <recommendedName>
        <fullName evidence="2">Glutamine amidotransferase domain-containing protein</fullName>
    </recommendedName>
</protein>
<dbReference type="PANTHER" id="PTHR42695:SF5">
    <property type="entry name" value="GLUTAMINE AMIDOTRANSFERASE YLR126C-RELATED"/>
    <property type="match status" value="1"/>
</dbReference>
<proteinExistence type="predicted"/>
<evidence type="ECO:0000256" key="1">
    <source>
        <dbReference type="SAM" id="MobiDB-lite"/>
    </source>
</evidence>
<dbReference type="GO" id="GO:0005634">
    <property type="term" value="C:nucleus"/>
    <property type="evidence" value="ECO:0007669"/>
    <property type="project" value="TreeGrafter"/>
</dbReference>
<feature type="compositionally biased region" description="Basic and acidic residues" evidence="1">
    <location>
        <begin position="327"/>
        <end position="347"/>
    </location>
</feature>
<dbReference type="Proteomes" id="UP000076632">
    <property type="component" value="Unassembled WGS sequence"/>
</dbReference>
<organism evidence="3 4">
    <name type="scientific">Xylona heveae (strain CBS 132557 / TC161)</name>
    <dbReference type="NCBI Taxonomy" id="1328760"/>
    <lineage>
        <taxon>Eukaryota</taxon>
        <taxon>Fungi</taxon>
        <taxon>Dikarya</taxon>
        <taxon>Ascomycota</taxon>
        <taxon>Pezizomycotina</taxon>
        <taxon>Xylonomycetes</taxon>
        <taxon>Xylonales</taxon>
        <taxon>Xylonaceae</taxon>
        <taxon>Xylona</taxon>
    </lineage>
</organism>
<dbReference type="EMBL" id="KV407457">
    <property type="protein sequence ID" value="KZF23259.1"/>
    <property type="molecule type" value="Genomic_DNA"/>
</dbReference>
<keyword evidence="4" id="KW-1185">Reference proteome</keyword>
<dbReference type="Pfam" id="PF00117">
    <property type="entry name" value="GATase"/>
    <property type="match status" value="1"/>
</dbReference>
<dbReference type="InParanoid" id="A0A165HBJ6"/>
<dbReference type="GO" id="GO:0005829">
    <property type="term" value="C:cytosol"/>
    <property type="evidence" value="ECO:0007669"/>
    <property type="project" value="TreeGrafter"/>
</dbReference>
<feature type="compositionally biased region" description="Basic and acidic residues" evidence="1">
    <location>
        <begin position="281"/>
        <end position="303"/>
    </location>
</feature>
<dbReference type="GeneID" id="28901078"/>
<name>A0A165HBJ6_XYLHT</name>
<accession>A0A165HBJ6</accession>
<evidence type="ECO:0000259" key="2">
    <source>
        <dbReference type="Pfam" id="PF00117"/>
    </source>
</evidence>
<dbReference type="OrthoDB" id="92161at2759"/>
<gene>
    <name evidence="3" type="ORF">L228DRAFT_281998</name>
</gene>
<dbReference type="AlphaFoldDB" id="A0A165HBJ6"/>
<feature type="domain" description="Glutamine amidotransferase" evidence="2">
    <location>
        <begin position="126"/>
        <end position="246"/>
    </location>
</feature>
<reference evidence="3 4" key="1">
    <citation type="journal article" date="2016" name="Fungal Biol.">
        <title>The genome of Xylona heveae provides a window into fungal endophytism.</title>
        <authorList>
            <person name="Gazis R."/>
            <person name="Kuo A."/>
            <person name="Riley R."/>
            <person name="LaButti K."/>
            <person name="Lipzen A."/>
            <person name="Lin J."/>
            <person name="Amirebrahimi M."/>
            <person name="Hesse C.N."/>
            <person name="Spatafora J.W."/>
            <person name="Henrissat B."/>
            <person name="Hainaut M."/>
            <person name="Grigoriev I.V."/>
            <person name="Hibbett D.S."/>
        </authorList>
    </citation>
    <scope>NUCLEOTIDE SEQUENCE [LARGE SCALE GENOMIC DNA]</scope>
    <source>
        <strain evidence="3 4">TC161</strain>
    </source>
</reference>
<dbReference type="InterPro" id="IPR044992">
    <property type="entry name" value="ChyE-like"/>
</dbReference>
<feature type="compositionally biased region" description="Acidic residues" evidence="1">
    <location>
        <begin position="316"/>
        <end position="326"/>
    </location>
</feature>